<dbReference type="SUPFAM" id="SSF100950">
    <property type="entry name" value="NagB/RpiA/CoA transferase-like"/>
    <property type="match status" value="2"/>
</dbReference>
<dbReference type="GO" id="GO:0008410">
    <property type="term" value="F:CoA-transferase activity"/>
    <property type="evidence" value="ECO:0007669"/>
    <property type="project" value="InterPro"/>
</dbReference>
<dbReference type="Proteomes" id="UP000185696">
    <property type="component" value="Unassembled WGS sequence"/>
</dbReference>
<name>A0A7Z0WDW6_9PSEU</name>
<comment type="similarity">
    <text evidence="1">Belongs to the 3-oxoacid CoA-transferase subunit B family.</text>
</comment>
<dbReference type="EMBL" id="MSIF01000033">
    <property type="protein sequence ID" value="OLF05091.1"/>
    <property type="molecule type" value="Genomic_DNA"/>
</dbReference>
<sequence length="572" mass="61085">MTPEELTARLAIPANEGHDRRTTLADAVATHVRPHDTVHVAYADARPNAALHQIVRRFAGTDPGLTIVTAGLVSSQHALLETGVVRKVIASFAGENLPTPRPNRAFQRAVAEGRVELENWSLWSLTARLVAGALGVPHFPIRSLAGSGMADELRGGPYTELPDGTGTVTALRPDVVVLQALAADAAGNVVLSAPYGEGLWGALAAKRGVIVCAERVVPTAMIREHASLTRIPAHAVLAVCEVPFGSHPYGSYNPGFPGVEDYVEDEEFVRDVFTASRTPEGFRTWIDEWLLGTADHDAYLAKLGDRRLAALREAADPSSWLDSPVPAPDGHTATEAMVVTAARRIAGRVREGGHHAVLAGVGQANLASWLAVTDLKAAGVEVELMAEIGMFGYRPRAGEPFIFAKRNLPTCKLLTDVMTVLGALVAGPRTRSFGAIGAAQIDQDGNTNSTWGDDGRFLVGSGGANDVATADEVLVTVDHKRSRLVRQVPFVTCPGRAVRTVVTSAAVFERDRDRYVLTSVLGEGAESDLVRAARAECDWEFDVARGLVREPAPTGEELGTLRAFDPARRFLK</sequence>
<dbReference type="RefSeq" id="WP_075137848.1">
    <property type="nucleotide sequence ID" value="NZ_MSIF01000033.1"/>
</dbReference>
<evidence type="ECO:0000313" key="2">
    <source>
        <dbReference type="EMBL" id="OLF05091.1"/>
    </source>
</evidence>
<evidence type="ECO:0000313" key="3">
    <source>
        <dbReference type="Proteomes" id="UP000185696"/>
    </source>
</evidence>
<gene>
    <name evidence="2" type="ORF">BLA60_37560</name>
</gene>
<dbReference type="Pfam" id="PF01144">
    <property type="entry name" value="CoA_trans"/>
    <property type="match status" value="1"/>
</dbReference>
<reference evidence="2 3" key="1">
    <citation type="submission" date="2016-12" db="EMBL/GenBank/DDBJ databases">
        <title>The draft genome sequence of Actinophytocola xinjiangensis.</title>
        <authorList>
            <person name="Wang W."/>
            <person name="Yuan L."/>
        </authorList>
    </citation>
    <scope>NUCLEOTIDE SEQUENCE [LARGE SCALE GENOMIC DNA]</scope>
    <source>
        <strain evidence="2 3">CGMCC 4.4663</strain>
    </source>
</reference>
<accession>A0A7Z0WDW6</accession>
<evidence type="ECO:0000256" key="1">
    <source>
        <dbReference type="ARBA" id="ARBA00007047"/>
    </source>
</evidence>
<dbReference type="InterPro" id="IPR004165">
    <property type="entry name" value="CoA_trans_fam_I"/>
</dbReference>
<proteinExistence type="inferred from homology"/>
<comment type="caution">
    <text evidence="2">The sequence shown here is derived from an EMBL/GenBank/DDBJ whole genome shotgun (WGS) entry which is preliminary data.</text>
</comment>
<dbReference type="PANTHER" id="PTHR43293:SF3">
    <property type="entry name" value="CHOLESTEROL RING-CLEAVING HYDROLASE IPDB SUBUNIT"/>
    <property type="match status" value="1"/>
</dbReference>
<dbReference type="SMART" id="SM00882">
    <property type="entry name" value="CoA_trans"/>
    <property type="match status" value="1"/>
</dbReference>
<protein>
    <submittedName>
        <fullName evidence="2">Glutaconate CoA-transferase</fullName>
    </submittedName>
</protein>
<dbReference type="InterPro" id="IPR037171">
    <property type="entry name" value="NagB/RpiA_transferase-like"/>
</dbReference>
<dbReference type="PANTHER" id="PTHR43293">
    <property type="entry name" value="ACETATE COA-TRANSFERASE YDIF"/>
    <property type="match status" value="1"/>
</dbReference>
<dbReference type="AlphaFoldDB" id="A0A7Z0WDW6"/>
<keyword evidence="2" id="KW-0808">Transferase</keyword>
<dbReference type="Gene3D" id="3.40.1080.10">
    <property type="entry name" value="Glutaconate Coenzyme A-transferase"/>
    <property type="match status" value="2"/>
</dbReference>
<keyword evidence="3" id="KW-1185">Reference proteome</keyword>
<organism evidence="2 3">
    <name type="scientific">Actinophytocola xinjiangensis</name>
    <dbReference type="NCBI Taxonomy" id="485602"/>
    <lineage>
        <taxon>Bacteria</taxon>
        <taxon>Bacillati</taxon>
        <taxon>Actinomycetota</taxon>
        <taxon>Actinomycetes</taxon>
        <taxon>Pseudonocardiales</taxon>
        <taxon>Pseudonocardiaceae</taxon>
    </lineage>
</organism>
<dbReference type="OrthoDB" id="3369756at2"/>